<protein>
    <recommendedName>
        <fullName evidence="4">DUF998 domain-containing protein</fullName>
    </recommendedName>
</protein>
<evidence type="ECO:0000313" key="3">
    <source>
        <dbReference type="Proteomes" id="UP000317046"/>
    </source>
</evidence>
<keyword evidence="1" id="KW-1133">Transmembrane helix</keyword>
<gene>
    <name evidence="2" type="ORF">CCE01nite_24900</name>
</gene>
<proteinExistence type="predicted"/>
<evidence type="ECO:0000313" key="2">
    <source>
        <dbReference type="EMBL" id="GEA88541.1"/>
    </source>
</evidence>
<comment type="caution">
    <text evidence="2">The sequence shown here is derived from an EMBL/GenBank/DDBJ whole genome shotgun (WGS) entry which is preliminary data.</text>
</comment>
<evidence type="ECO:0000256" key="1">
    <source>
        <dbReference type="SAM" id="Phobius"/>
    </source>
</evidence>
<keyword evidence="3" id="KW-1185">Reference proteome</keyword>
<feature type="transmembrane region" description="Helical" evidence="1">
    <location>
        <begin position="186"/>
        <end position="202"/>
    </location>
</feature>
<keyword evidence="1" id="KW-0812">Transmembrane</keyword>
<feature type="transmembrane region" description="Helical" evidence="1">
    <location>
        <begin position="149"/>
        <end position="166"/>
    </location>
</feature>
<dbReference type="Pfam" id="PF06197">
    <property type="entry name" value="DUF998"/>
    <property type="match status" value="1"/>
</dbReference>
<feature type="transmembrane region" description="Helical" evidence="1">
    <location>
        <begin position="63"/>
        <end position="83"/>
    </location>
</feature>
<evidence type="ECO:0008006" key="4">
    <source>
        <dbReference type="Google" id="ProtNLM"/>
    </source>
</evidence>
<dbReference type="EMBL" id="BJLR01000022">
    <property type="protein sequence ID" value="GEA88541.1"/>
    <property type="molecule type" value="Genomic_DNA"/>
</dbReference>
<feature type="transmembrane region" description="Helical" evidence="1">
    <location>
        <begin position="118"/>
        <end position="137"/>
    </location>
</feature>
<dbReference type="AlphaFoldDB" id="A0A4Y3KVP8"/>
<accession>A0A4Y3KVP8</accession>
<keyword evidence="1" id="KW-0472">Membrane</keyword>
<reference evidence="2" key="1">
    <citation type="submission" date="2019-06" db="EMBL/GenBank/DDBJ databases">
        <title>Whole genome shotgun sequence of Cellulomonas cellasea NBRC 3753.</title>
        <authorList>
            <person name="Hosoyama A."/>
            <person name="Uohara A."/>
            <person name="Ohji S."/>
            <person name="Ichikawa N."/>
        </authorList>
    </citation>
    <scope>NUCLEOTIDE SEQUENCE [LARGE SCALE GENOMIC DNA]</scope>
    <source>
        <strain evidence="2">NBRC 3753</strain>
    </source>
</reference>
<dbReference type="InterPro" id="IPR009339">
    <property type="entry name" value="DUF998"/>
</dbReference>
<feature type="transmembrane region" description="Helical" evidence="1">
    <location>
        <begin position="95"/>
        <end position="112"/>
    </location>
</feature>
<name>A0A4Y3KVP8_9CELL</name>
<sequence length="212" mass="21026">MAAYRPSVTPTRAPEPTVPAWAVVSAVAAPVGMIGGWTLAAALQGTFDPVLETISALAASDVTAPWVMTAGLALTGVAHVATAAGLRPLPRLARALHAVGGLATLAVAALPVDAFSHPHGVAAGIGFGALALWPGAAWRPGASGVRRRGVALGAAGVLTGLLVLFVAELQGATPDGGAATGLTERLVAGAQALWPLVVVVALRRGRRSTPDA</sequence>
<organism evidence="2 3">
    <name type="scientific">Cellulomonas cellasea</name>
    <dbReference type="NCBI Taxonomy" id="43670"/>
    <lineage>
        <taxon>Bacteria</taxon>
        <taxon>Bacillati</taxon>
        <taxon>Actinomycetota</taxon>
        <taxon>Actinomycetes</taxon>
        <taxon>Micrococcales</taxon>
        <taxon>Cellulomonadaceae</taxon>
        <taxon>Cellulomonas</taxon>
    </lineage>
</organism>
<dbReference type="Proteomes" id="UP000317046">
    <property type="component" value="Unassembled WGS sequence"/>
</dbReference>
<feature type="transmembrane region" description="Helical" evidence="1">
    <location>
        <begin position="20"/>
        <end position="43"/>
    </location>
</feature>